<sequence length="216" mass="24879">MAPPTNQESNAKREEYCISITPERKYYRCGNTWVKRSLRATEWQQFGGFVYVPKLSTQRILNEGACLKFLGEKTEIPLPKLYACFEDDGAGCLVTEYVEGVGMNDLDKEQQKTLKTLTLKQVLPLYRIMRKSDGRPWMRPREEHSLVFCHNDLSANNVIVDPDFLKITAIVDWEYSGFFPPDFERDFYTRSGPSVALPGDVDDVDVLTGIFEREKM</sequence>
<organism evidence="2 3">
    <name type="scientific">Parathielavia hyrcaniae</name>
    <dbReference type="NCBI Taxonomy" id="113614"/>
    <lineage>
        <taxon>Eukaryota</taxon>
        <taxon>Fungi</taxon>
        <taxon>Dikarya</taxon>
        <taxon>Ascomycota</taxon>
        <taxon>Pezizomycotina</taxon>
        <taxon>Sordariomycetes</taxon>
        <taxon>Sordariomycetidae</taxon>
        <taxon>Sordariales</taxon>
        <taxon>Chaetomiaceae</taxon>
        <taxon>Parathielavia</taxon>
    </lineage>
</organism>
<keyword evidence="3" id="KW-1185">Reference proteome</keyword>
<reference evidence="2" key="1">
    <citation type="journal article" date="2023" name="Mol. Phylogenet. Evol.">
        <title>Genome-scale phylogeny and comparative genomics of the fungal order Sordariales.</title>
        <authorList>
            <person name="Hensen N."/>
            <person name="Bonometti L."/>
            <person name="Westerberg I."/>
            <person name="Brannstrom I.O."/>
            <person name="Guillou S."/>
            <person name="Cros-Aarteil S."/>
            <person name="Calhoun S."/>
            <person name="Haridas S."/>
            <person name="Kuo A."/>
            <person name="Mondo S."/>
            <person name="Pangilinan J."/>
            <person name="Riley R."/>
            <person name="LaButti K."/>
            <person name="Andreopoulos B."/>
            <person name="Lipzen A."/>
            <person name="Chen C."/>
            <person name="Yan M."/>
            <person name="Daum C."/>
            <person name="Ng V."/>
            <person name="Clum A."/>
            <person name="Steindorff A."/>
            <person name="Ohm R.A."/>
            <person name="Martin F."/>
            <person name="Silar P."/>
            <person name="Natvig D.O."/>
            <person name="Lalanne C."/>
            <person name="Gautier V."/>
            <person name="Ament-Velasquez S.L."/>
            <person name="Kruys A."/>
            <person name="Hutchinson M.I."/>
            <person name="Powell A.J."/>
            <person name="Barry K."/>
            <person name="Miller A.N."/>
            <person name="Grigoriev I.V."/>
            <person name="Debuchy R."/>
            <person name="Gladieux P."/>
            <person name="Hiltunen Thoren M."/>
            <person name="Johannesson H."/>
        </authorList>
    </citation>
    <scope>NUCLEOTIDE SEQUENCE</scope>
    <source>
        <strain evidence="2">CBS 757.83</strain>
    </source>
</reference>
<dbReference type="InterPro" id="IPR051678">
    <property type="entry name" value="AGP_Transferase"/>
</dbReference>
<comment type="caution">
    <text evidence="2">The sequence shown here is derived from an EMBL/GenBank/DDBJ whole genome shotgun (WGS) entry which is preliminary data.</text>
</comment>
<evidence type="ECO:0000313" key="3">
    <source>
        <dbReference type="Proteomes" id="UP001305647"/>
    </source>
</evidence>
<dbReference type="SUPFAM" id="SSF56112">
    <property type="entry name" value="Protein kinase-like (PK-like)"/>
    <property type="match status" value="1"/>
</dbReference>
<evidence type="ECO:0000313" key="2">
    <source>
        <dbReference type="EMBL" id="KAK4096457.1"/>
    </source>
</evidence>
<dbReference type="Pfam" id="PF01636">
    <property type="entry name" value="APH"/>
    <property type="match status" value="1"/>
</dbReference>
<dbReference type="EMBL" id="MU863713">
    <property type="protein sequence ID" value="KAK4096457.1"/>
    <property type="molecule type" value="Genomic_DNA"/>
</dbReference>
<dbReference type="PANTHER" id="PTHR21310">
    <property type="entry name" value="AMINOGLYCOSIDE PHOSPHOTRANSFERASE-RELATED-RELATED"/>
    <property type="match status" value="1"/>
</dbReference>
<proteinExistence type="predicted"/>
<dbReference type="InterPro" id="IPR002575">
    <property type="entry name" value="Aminoglycoside_PTrfase"/>
</dbReference>
<dbReference type="CDD" id="cd05120">
    <property type="entry name" value="APH_ChoK_like"/>
    <property type="match status" value="1"/>
</dbReference>
<name>A0AAN6PVR5_9PEZI</name>
<dbReference type="Proteomes" id="UP001305647">
    <property type="component" value="Unassembled WGS sequence"/>
</dbReference>
<reference evidence="2" key="2">
    <citation type="submission" date="2023-05" db="EMBL/GenBank/DDBJ databases">
        <authorList>
            <consortium name="Lawrence Berkeley National Laboratory"/>
            <person name="Steindorff A."/>
            <person name="Hensen N."/>
            <person name="Bonometti L."/>
            <person name="Westerberg I."/>
            <person name="Brannstrom I.O."/>
            <person name="Guillou S."/>
            <person name="Cros-Aarteil S."/>
            <person name="Calhoun S."/>
            <person name="Haridas S."/>
            <person name="Kuo A."/>
            <person name="Mondo S."/>
            <person name="Pangilinan J."/>
            <person name="Riley R."/>
            <person name="Labutti K."/>
            <person name="Andreopoulos B."/>
            <person name="Lipzen A."/>
            <person name="Chen C."/>
            <person name="Yanf M."/>
            <person name="Daum C."/>
            <person name="Ng V."/>
            <person name="Clum A."/>
            <person name="Ohm R."/>
            <person name="Martin F."/>
            <person name="Silar P."/>
            <person name="Natvig D."/>
            <person name="Lalanne C."/>
            <person name="Gautier V."/>
            <person name="Ament-Velasquez S.L."/>
            <person name="Kruys A."/>
            <person name="Hutchinson M.I."/>
            <person name="Powell A.J."/>
            <person name="Barry K."/>
            <person name="Miller A.N."/>
            <person name="Grigoriev I.V."/>
            <person name="Debuchy R."/>
            <person name="Gladieux P."/>
            <person name="Thoren M.H."/>
            <person name="Johannesson H."/>
        </authorList>
    </citation>
    <scope>NUCLEOTIDE SEQUENCE</scope>
    <source>
        <strain evidence="2">CBS 757.83</strain>
    </source>
</reference>
<evidence type="ECO:0000259" key="1">
    <source>
        <dbReference type="Pfam" id="PF01636"/>
    </source>
</evidence>
<gene>
    <name evidence="2" type="ORF">N658DRAFT_569845</name>
</gene>
<dbReference type="AlphaFoldDB" id="A0AAN6PVR5"/>
<dbReference type="InterPro" id="IPR011009">
    <property type="entry name" value="Kinase-like_dom_sf"/>
</dbReference>
<accession>A0AAN6PVR5</accession>
<protein>
    <recommendedName>
        <fullName evidence="1">Aminoglycoside phosphotransferase domain-containing protein</fullName>
    </recommendedName>
</protein>
<dbReference type="Gene3D" id="3.90.1200.10">
    <property type="match status" value="1"/>
</dbReference>
<feature type="domain" description="Aminoglycoside phosphotransferase" evidence="1">
    <location>
        <begin position="141"/>
        <end position="182"/>
    </location>
</feature>
<dbReference type="PANTHER" id="PTHR21310:SF15">
    <property type="entry name" value="AMINOGLYCOSIDE PHOSPHOTRANSFERASE DOMAIN-CONTAINING PROTEIN"/>
    <property type="match status" value="1"/>
</dbReference>